<feature type="compositionally biased region" description="Basic and acidic residues" evidence="1">
    <location>
        <begin position="133"/>
        <end position="146"/>
    </location>
</feature>
<feature type="compositionally biased region" description="Polar residues" evidence="1">
    <location>
        <begin position="90"/>
        <end position="99"/>
    </location>
</feature>
<reference evidence="2 3" key="1">
    <citation type="submission" date="2024-09" db="EMBL/GenBank/DDBJ databases">
        <title>Chromosome-scale assembly of Riccia sorocarpa.</title>
        <authorList>
            <person name="Paukszto L."/>
        </authorList>
    </citation>
    <scope>NUCLEOTIDE SEQUENCE [LARGE SCALE GENOMIC DNA]</scope>
    <source>
        <strain evidence="2">LP-2024</strain>
        <tissue evidence="2">Aerial parts of the thallus</tissue>
    </source>
</reference>
<dbReference type="AlphaFoldDB" id="A0ABD3HFB4"/>
<comment type="caution">
    <text evidence="2">The sequence shown here is derived from an EMBL/GenBank/DDBJ whole genome shotgun (WGS) entry which is preliminary data.</text>
</comment>
<keyword evidence="3" id="KW-1185">Reference proteome</keyword>
<protein>
    <submittedName>
        <fullName evidence="2">Uncharacterized protein</fullName>
    </submittedName>
</protein>
<proteinExistence type="predicted"/>
<evidence type="ECO:0000313" key="2">
    <source>
        <dbReference type="EMBL" id="KAL3689541.1"/>
    </source>
</evidence>
<name>A0ABD3HFB4_9MARC</name>
<evidence type="ECO:0000256" key="1">
    <source>
        <dbReference type="SAM" id="MobiDB-lite"/>
    </source>
</evidence>
<gene>
    <name evidence="2" type="ORF">R1sor_015850</name>
</gene>
<sequence>MATLSNVTSAICTTGLRWEVPKVAAAASSFNGRRLPAVTTALQVRNAGSSKVKKADDRRSLRRRVSVHTSEPQSHRQFVARAAADDEPSESSQHNQTEQVEVEQHEGQTEPLQIGEENSLPQSPAGGLQFDEPDPRKQLEEAEQKEQDGIIVEDAHLSPLPADSNVDLPQKQMTGWSESACDEGSVLFDSNSVSVNMKEMSSSYGSSDSLLIDRLLESLPVYDQGRSAEHYRIRAAVYGRIAEYFSKADKKSRSYEVKDKKEENRLDVKLLTAMQQLADFILAEEGQTSADYNCRAKFFENSAEIFCKVGENSTDGSKEEVEKELQVERLVSNLQDAVLSGNGRSASDYSRRAKVFGTTADFVSHGKKPATIK</sequence>
<organism evidence="2 3">
    <name type="scientific">Riccia sorocarpa</name>
    <dbReference type="NCBI Taxonomy" id="122646"/>
    <lineage>
        <taxon>Eukaryota</taxon>
        <taxon>Viridiplantae</taxon>
        <taxon>Streptophyta</taxon>
        <taxon>Embryophyta</taxon>
        <taxon>Marchantiophyta</taxon>
        <taxon>Marchantiopsida</taxon>
        <taxon>Marchantiidae</taxon>
        <taxon>Marchantiales</taxon>
        <taxon>Ricciaceae</taxon>
        <taxon>Riccia</taxon>
    </lineage>
</organism>
<accession>A0ABD3HFB4</accession>
<feature type="region of interest" description="Disordered" evidence="1">
    <location>
        <begin position="46"/>
        <end position="146"/>
    </location>
</feature>
<evidence type="ECO:0000313" key="3">
    <source>
        <dbReference type="Proteomes" id="UP001633002"/>
    </source>
</evidence>
<dbReference type="EMBL" id="JBJQOH010000004">
    <property type="protein sequence ID" value="KAL3689541.1"/>
    <property type="molecule type" value="Genomic_DNA"/>
</dbReference>
<dbReference type="Proteomes" id="UP001633002">
    <property type="component" value="Unassembled WGS sequence"/>
</dbReference>